<keyword evidence="1" id="KW-0378">Hydrolase</keyword>
<dbReference type="InterPro" id="IPR008979">
    <property type="entry name" value="Galactose-bd-like_sf"/>
</dbReference>
<feature type="domain" description="Beta-galactosidase jelly roll" evidence="4">
    <location>
        <begin position="193"/>
        <end position="316"/>
    </location>
</feature>
<feature type="chain" id="PRO_5047210947" evidence="3">
    <location>
        <begin position="25"/>
        <end position="356"/>
    </location>
</feature>
<dbReference type="RefSeq" id="WP_200465870.1">
    <property type="nucleotide sequence ID" value="NZ_JAENRR010000038.1"/>
</dbReference>
<evidence type="ECO:0000313" key="6">
    <source>
        <dbReference type="Proteomes" id="UP000605676"/>
    </source>
</evidence>
<dbReference type="PANTHER" id="PTHR42732">
    <property type="entry name" value="BETA-GALACTOSIDASE"/>
    <property type="match status" value="1"/>
</dbReference>
<dbReference type="InterPro" id="IPR051913">
    <property type="entry name" value="GH2_Domain-Containing"/>
</dbReference>
<feature type="signal peptide" evidence="3">
    <location>
        <begin position="1"/>
        <end position="24"/>
    </location>
</feature>
<proteinExistence type="predicted"/>
<dbReference type="EMBL" id="JAENRR010000038">
    <property type="protein sequence ID" value="MBK3518644.1"/>
    <property type="molecule type" value="Genomic_DNA"/>
</dbReference>
<evidence type="ECO:0000259" key="4">
    <source>
        <dbReference type="Pfam" id="PF13364"/>
    </source>
</evidence>
<organism evidence="5 6">
    <name type="scientific">Carboxylicivirga marina</name>
    <dbReference type="NCBI Taxonomy" id="2800988"/>
    <lineage>
        <taxon>Bacteria</taxon>
        <taxon>Pseudomonadati</taxon>
        <taxon>Bacteroidota</taxon>
        <taxon>Bacteroidia</taxon>
        <taxon>Marinilabiliales</taxon>
        <taxon>Marinilabiliaceae</taxon>
        <taxon>Carboxylicivirga</taxon>
    </lineage>
</organism>
<reference evidence="5 6" key="1">
    <citation type="submission" date="2021-01" db="EMBL/GenBank/DDBJ databases">
        <title>Carboxyliciviraga sp.nov., isolated from coastal sediments.</title>
        <authorList>
            <person name="Lu D."/>
            <person name="Zhang T."/>
        </authorList>
    </citation>
    <scope>NUCLEOTIDE SEQUENCE [LARGE SCALE GENOMIC DNA]</scope>
    <source>
        <strain evidence="5 6">N1Y132</strain>
    </source>
</reference>
<evidence type="ECO:0000256" key="1">
    <source>
        <dbReference type="ARBA" id="ARBA00022801"/>
    </source>
</evidence>
<name>A0ABS1HNA0_9BACT</name>
<evidence type="ECO:0000256" key="3">
    <source>
        <dbReference type="SAM" id="SignalP"/>
    </source>
</evidence>
<keyword evidence="3" id="KW-0732">Signal</keyword>
<dbReference type="InterPro" id="IPR025300">
    <property type="entry name" value="BetaGal_jelly_roll_dom"/>
</dbReference>
<keyword evidence="6" id="KW-1185">Reference proteome</keyword>
<dbReference type="Gene3D" id="2.60.120.260">
    <property type="entry name" value="Galactose-binding domain-like"/>
    <property type="match status" value="2"/>
</dbReference>
<dbReference type="Proteomes" id="UP000605676">
    <property type="component" value="Unassembled WGS sequence"/>
</dbReference>
<evidence type="ECO:0000256" key="2">
    <source>
        <dbReference type="ARBA" id="ARBA00023295"/>
    </source>
</evidence>
<sequence length="356" mass="40653">MIAKTLRYFTVIGALLLSFANVNSQVLQEEQSLEGHWKFSIGDNEQWKNPDYDDSHWQHIRVPDSWESQGYSDYNGFAWYRKTIRLDIVPSEDLILIIGSIDDADEVYINGRFVGRTGGLPPHTKTAYNQERRYLIPQSYWQKGSNLIAIRVYDLYNNGGIMGGPVTLNSNLSNKILNLNLAGNWKFAVHNQAGAHEPNYDDSNWSSIEVPAYWKSAGWPDYDGVAWYRKSFTIPHELRDKELILLVGKIDDEDKTWFNGTRIGGVSPSGSRSSLARGLMGSYQSHRTLRAYKIPDSAINYNGTNTIAVRVVDTGLDGGIYEGPVGIMTKEQYKKFEEIVRKEPNYFDVFWEWLNN</sequence>
<gene>
    <name evidence="5" type="ORF">JIV24_14960</name>
</gene>
<dbReference type="Pfam" id="PF13364">
    <property type="entry name" value="BetaGal_ABD2"/>
    <property type="match status" value="1"/>
</dbReference>
<dbReference type="PANTHER" id="PTHR42732:SF1">
    <property type="entry name" value="BETA-MANNOSIDASE"/>
    <property type="match status" value="1"/>
</dbReference>
<dbReference type="SUPFAM" id="SSF49785">
    <property type="entry name" value="Galactose-binding domain-like"/>
    <property type="match status" value="2"/>
</dbReference>
<keyword evidence="2" id="KW-0326">Glycosidase</keyword>
<comment type="caution">
    <text evidence="5">The sequence shown here is derived from an EMBL/GenBank/DDBJ whole genome shotgun (WGS) entry which is preliminary data.</text>
</comment>
<evidence type="ECO:0000313" key="5">
    <source>
        <dbReference type="EMBL" id="MBK3518644.1"/>
    </source>
</evidence>
<protein>
    <submittedName>
        <fullName evidence="5">Beta galactosidase jelly roll domain-containing protein</fullName>
    </submittedName>
</protein>
<accession>A0ABS1HNA0</accession>